<evidence type="ECO:0000313" key="1">
    <source>
        <dbReference type="EMBL" id="SCY11464.1"/>
    </source>
</evidence>
<organism evidence="1 2">
    <name type="scientific">Thiohalorhabdus denitrificans</name>
    <dbReference type="NCBI Taxonomy" id="381306"/>
    <lineage>
        <taxon>Bacteria</taxon>
        <taxon>Pseudomonadati</taxon>
        <taxon>Pseudomonadota</taxon>
        <taxon>Gammaproteobacteria</taxon>
        <taxon>Thiohalorhabdales</taxon>
        <taxon>Thiohalorhabdaceae</taxon>
        <taxon>Thiohalorhabdus</taxon>
    </lineage>
</organism>
<dbReference type="Proteomes" id="UP000183104">
    <property type="component" value="Unassembled WGS sequence"/>
</dbReference>
<sequence length="89" mass="10349">MSMRMEVRNRQNPQEVFGYLDLAENALAPETRELTLFAKPLGEHPEYSEIHVPVEFRKATPDLGKWIAWVERPDELDQAAGYVRRSRGH</sequence>
<gene>
    <name evidence="1" type="ORF">SAMN05661077_1243</name>
</gene>
<dbReference type="EMBL" id="FMUN01000003">
    <property type="protein sequence ID" value="SCY11464.1"/>
    <property type="molecule type" value="Genomic_DNA"/>
</dbReference>
<protein>
    <submittedName>
        <fullName evidence="1">Uncharacterized protein</fullName>
    </submittedName>
</protein>
<keyword evidence="2" id="KW-1185">Reference proteome</keyword>
<dbReference type="AlphaFoldDB" id="A0A0P9CLS9"/>
<accession>A0A0P9CLS9</accession>
<name>A0A0P9CLS9_9GAMM</name>
<reference evidence="2" key="1">
    <citation type="submission" date="2016-10" db="EMBL/GenBank/DDBJ databases">
        <authorList>
            <person name="Varghese N."/>
        </authorList>
    </citation>
    <scope>NUCLEOTIDE SEQUENCE [LARGE SCALE GENOMIC DNA]</scope>
    <source>
        <strain evidence="2">HL 19</strain>
    </source>
</reference>
<proteinExistence type="predicted"/>
<evidence type="ECO:0000313" key="2">
    <source>
        <dbReference type="Proteomes" id="UP000183104"/>
    </source>
</evidence>